<organism evidence="1">
    <name type="scientific">bioreactor metagenome</name>
    <dbReference type="NCBI Taxonomy" id="1076179"/>
    <lineage>
        <taxon>unclassified sequences</taxon>
        <taxon>metagenomes</taxon>
        <taxon>ecological metagenomes</taxon>
    </lineage>
</organism>
<proteinExistence type="predicted"/>
<evidence type="ECO:0000313" key="1">
    <source>
        <dbReference type="EMBL" id="MPL65739.1"/>
    </source>
</evidence>
<dbReference type="EMBL" id="VSSQ01000029">
    <property type="protein sequence ID" value="MPL65739.1"/>
    <property type="molecule type" value="Genomic_DNA"/>
</dbReference>
<dbReference type="AlphaFoldDB" id="A0A644TGA9"/>
<gene>
    <name evidence="1" type="ORF">SDC9_11403</name>
</gene>
<comment type="caution">
    <text evidence="1">The sequence shown here is derived from an EMBL/GenBank/DDBJ whole genome shotgun (WGS) entry which is preliminary data.</text>
</comment>
<accession>A0A644TGA9</accession>
<name>A0A644TGA9_9ZZZZ</name>
<reference evidence="1" key="1">
    <citation type="submission" date="2019-08" db="EMBL/GenBank/DDBJ databases">
        <authorList>
            <person name="Kucharzyk K."/>
            <person name="Murdoch R.W."/>
            <person name="Higgins S."/>
            <person name="Loffler F."/>
        </authorList>
    </citation>
    <scope>NUCLEOTIDE SEQUENCE</scope>
</reference>
<sequence length="71" mass="7870">MAPMAVTIATRKCHGDGIVDIKLTKRCAYEKLTGTLVPSYYFNNPYRAKKINITPQGGYAESTNITLFLSL</sequence>
<protein>
    <submittedName>
        <fullName evidence="1">Uncharacterized protein</fullName>
    </submittedName>
</protein>